<dbReference type="PROSITE" id="PS51257">
    <property type="entry name" value="PROKAR_LIPOPROTEIN"/>
    <property type="match status" value="1"/>
</dbReference>
<sequence>MKGLFKTLLVCTGIVVSIASCTKDPTDNLTAEESRVYITQRDTSADFTSYSTFYIPDSVSLVKGNKEVKELSNIDTAYINATSRYMTAAGYTQTTDSSKADLGVNINRIYNIYTGYYSYGGYWGGYGGYWDPGYYWGLGGYGYGYPGFVGTYYITDVSISINILDLKNAKTNKTINLLWLGSINGSGVANNNNPSIADSQVGKLFAQSTYLKK</sequence>
<reference evidence="2 3" key="1">
    <citation type="submission" date="2019-09" db="EMBL/GenBank/DDBJ databases">
        <title>Complete genome sequence of Arachidicoccus sp. B3-10 isolated from apple orchard soil.</title>
        <authorList>
            <person name="Kim H.S."/>
            <person name="Han K.-I."/>
            <person name="Suh M.K."/>
            <person name="Lee K.C."/>
            <person name="Eom M.K."/>
            <person name="Kim J.-S."/>
            <person name="Kang S.W."/>
            <person name="Sin Y."/>
            <person name="Lee J.-S."/>
        </authorList>
    </citation>
    <scope>NUCLEOTIDE SEQUENCE [LARGE SCALE GENOMIC DNA]</scope>
    <source>
        <strain evidence="2 3">B3-10</strain>
    </source>
</reference>
<protein>
    <submittedName>
        <fullName evidence="2">DUF4136 domain-containing protein</fullName>
    </submittedName>
</protein>
<dbReference type="RefSeq" id="WP_131331721.1">
    <property type="nucleotide sequence ID" value="NZ_CP044016.1"/>
</dbReference>
<feature type="domain" description="DUF4136" evidence="1">
    <location>
        <begin position="39"/>
        <end position="207"/>
    </location>
</feature>
<dbReference type="Gene3D" id="3.30.160.670">
    <property type="match status" value="1"/>
</dbReference>
<dbReference type="AlphaFoldDB" id="A0A5P2G624"/>
<organism evidence="2 3">
    <name type="scientific">Rhizosphaericola mali</name>
    <dbReference type="NCBI Taxonomy" id="2545455"/>
    <lineage>
        <taxon>Bacteria</taxon>
        <taxon>Pseudomonadati</taxon>
        <taxon>Bacteroidota</taxon>
        <taxon>Chitinophagia</taxon>
        <taxon>Chitinophagales</taxon>
        <taxon>Chitinophagaceae</taxon>
        <taxon>Rhizosphaericola</taxon>
    </lineage>
</organism>
<dbReference type="EMBL" id="CP044016">
    <property type="protein sequence ID" value="QES90737.1"/>
    <property type="molecule type" value="Genomic_DNA"/>
</dbReference>
<proteinExistence type="predicted"/>
<keyword evidence="3" id="KW-1185">Reference proteome</keyword>
<accession>A0A5P2G624</accession>
<evidence type="ECO:0000259" key="1">
    <source>
        <dbReference type="Pfam" id="PF13590"/>
    </source>
</evidence>
<evidence type="ECO:0000313" key="3">
    <source>
        <dbReference type="Proteomes" id="UP000292424"/>
    </source>
</evidence>
<dbReference type="Proteomes" id="UP000292424">
    <property type="component" value="Chromosome"/>
</dbReference>
<evidence type="ECO:0000313" key="2">
    <source>
        <dbReference type="EMBL" id="QES90737.1"/>
    </source>
</evidence>
<dbReference type="Pfam" id="PF13590">
    <property type="entry name" value="DUF4136"/>
    <property type="match status" value="1"/>
</dbReference>
<gene>
    <name evidence="2" type="ORF">E0W69_019455</name>
</gene>
<dbReference type="KEGG" id="arac:E0W69_019455"/>
<name>A0A5P2G624_9BACT</name>
<dbReference type="OrthoDB" id="959498at2"/>
<dbReference type="InterPro" id="IPR025411">
    <property type="entry name" value="DUF4136"/>
</dbReference>